<sequence>MKNLLPPNSTELERKVAEELGNNSNLPANLRSLVTLNDVPSQFLPHLAWENSVDRWQQDWPEEVKKQQIKASFEVHKYKGTNYALRKIVEAFGYSVTIYEWWQEVPMSEPGTFQIAIDTNNQSLTEQGLNTLLQLIDDARPLTRHCKHIQINITPSYAQIYALAGCYSGDDTTIFPEVQDAVIIAAPVWAFYEQTETEVYPFGAHA</sequence>
<dbReference type="Proteomes" id="UP000249282">
    <property type="component" value="Unassembled WGS sequence"/>
</dbReference>
<evidence type="ECO:0000313" key="2">
    <source>
        <dbReference type="Proteomes" id="UP000249282"/>
    </source>
</evidence>
<accession>A0A2W5RSV2</accession>
<dbReference type="Pfam" id="PF09684">
    <property type="entry name" value="Tail_P2_I"/>
    <property type="match status" value="1"/>
</dbReference>
<evidence type="ECO:0000313" key="1">
    <source>
        <dbReference type="EMBL" id="PZQ93738.1"/>
    </source>
</evidence>
<proteinExistence type="predicted"/>
<organism evidence="1 2">
    <name type="scientific">Acinetobacter johnsonii</name>
    <dbReference type="NCBI Taxonomy" id="40214"/>
    <lineage>
        <taxon>Bacteria</taxon>
        <taxon>Pseudomonadati</taxon>
        <taxon>Pseudomonadota</taxon>
        <taxon>Gammaproteobacteria</taxon>
        <taxon>Moraxellales</taxon>
        <taxon>Moraxellaceae</taxon>
        <taxon>Acinetobacter</taxon>
    </lineage>
</organism>
<gene>
    <name evidence="1" type="ORF">DI542_00780</name>
</gene>
<comment type="caution">
    <text evidence="1">The sequence shown here is derived from an EMBL/GenBank/DDBJ whole genome shotgun (WGS) entry which is preliminary data.</text>
</comment>
<reference evidence="1 2" key="1">
    <citation type="submission" date="2017-11" db="EMBL/GenBank/DDBJ databases">
        <title>Infants hospitalized years apart are colonized by the same room-sourced microbial strains.</title>
        <authorList>
            <person name="Brooks B."/>
            <person name="Olm M.R."/>
            <person name="Firek B.A."/>
            <person name="Baker R."/>
            <person name="Thomas B.C."/>
            <person name="Morowitz M.J."/>
            <person name="Banfield J.F."/>
        </authorList>
    </citation>
    <scope>NUCLEOTIDE SEQUENCE [LARGE SCALE GENOMIC DNA]</scope>
    <source>
        <strain evidence="1">S2_003_000_R3_20</strain>
    </source>
</reference>
<dbReference type="AlphaFoldDB" id="A0A2W5RSV2"/>
<dbReference type="NCBIfam" id="TIGR01634">
    <property type="entry name" value="tail_P2_I"/>
    <property type="match status" value="1"/>
</dbReference>
<dbReference type="InterPro" id="IPR006521">
    <property type="entry name" value="Tail_protein_I"/>
</dbReference>
<name>A0A2W5RSV2_ACIJO</name>
<protein>
    <submittedName>
        <fullName evidence="1">Phage tail protein I</fullName>
    </submittedName>
</protein>
<dbReference type="EMBL" id="QFQJ01000002">
    <property type="protein sequence ID" value="PZQ93738.1"/>
    <property type="molecule type" value="Genomic_DNA"/>
</dbReference>